<dbReference type="Pfam" id="PF14278">
    <property type="entry name" value="TetR_C_8"/>
    <property type="match status" value="1"/>
</dbReference>
<keyword evidence="4" id="KW-0418">Kinase</keyword>
<dbReference type="RefSeq" id="WP_164506963.1">
    <property type="nucleotide sequence ID" value="NZ_JBHTOP010000002.1"/>
</dbReference>
<feature type="domain" description="HTH tetR-type" evidence="3">
    <location>
        <begin position="3"/>
        <end position="63"/>
    </location>
</feature>
<evidence type="ECO:0000313" key="4">
    <source>
        <dbReference type="EMBL" id="MFD1670819.1"/>
    </source>
</evidence>
<keyword evidence="1 2" id="KW-0238">DNA-binding</keyword>
<dbReference type="PROSITE" id="PS50977">
    <property type="entry name" value="HTH_TETR_2"/>
    <property type="match status" value="1"/>
</dbReference>
<dbReference type="NCBIfam" id="TIGR02366">
    <property type="entry name" value="DHAK_reg"/>
    <property type="match status" value="1"/>
</dbReference>
<evidence type="ECO:0000256" key="2">
    <source>
        <dbReference type="PROSITE-ProRule" id="PRU00335"/>
    </source>
</evidence>
<feature type="DNA-binding region" description="H-T-H motif" evidence="2">
    <location>
        <begin position="26"/>
        <end position="45"/>
    </location>
</feature>
<dbReference type="InterPro" id="IPR050624">
    <property type="entry name" value="HTH-type_Tx_Regulator"/>
</dbReference>
<dbReference type="InterPro" id="IPR009057">
    <property type="entry name" value="Homeodomain-like_sf"/>
</dbReference>
<dbReference type="InterPro" id="IPR012738">
    <property type="entry name" value="Tscrpt_reg_DhaS"/>
</dbReference>
<evidence type="ECO:0000256" key="1">
    <source>
        <dbReference type="ARBA" id="ARBA00023125"/>
    </source>
</evidence>
<keyword evidence="5" id="KW-1185">Reference proteome</keyword>
<keyword evidence="4" id="KW-0808">Transferase</keyword>
<evidence type="ECO:0000259" key="3">
    <source>
        <dbReference type="PROSITE" id="PS50977"/>
    </source>
</evidence>
<protein>
    <submittedName>
        <fullName evidence="4">Dihydroxyacetone kinase transcriptional activator DhaS</fullName>
    </submittedName>
</protein>
<comment type="caution">
    <text evidence="4">The sequence shown here is derived from an EMBL/GenBank/DDBJ whole genome shotgun (WGS) entry which is preliminary data.</text>
</comment>
<sequence>MSYIVKKKIAVAAKALISQKGLEKVSVTNIMATAQLRRQTFYDYFQDKYDLLVWLYEDEVSQVVDDNLNYEHWSKVLYHLCGYFADNRAFYCQVFENHAQNAPGLAIEAHTHHLVDLIVTDMVQTRKIDIKTAYRHFLVNFLTNGLVSEIKWWLANEVEIDAKVEFKAVQQIIEDTFNGLLLRTAPITRYEHQEISI</sequence>
<dbReference type="PANTHER" id="PTHR43479">
    <property type="entry name" value="ACREF/ENVCD OPERON REPRESSOR-RELATED"/>
    <property type="match status" value="1"/>
</dbReference>
<dbReference type="InterPro" id="IPR001647">
    <property type="entry name" value="HTH_TetR"/>
</dbReference>
<dbReference type="EMBL" id="JBHTOP010000002">
    <property type="protein sequence ID" value="MFD1670819.1"/>
    <property type="molecule type" value="Genomic_DNA"/>
</dbReference>
<dbReference type="Proteomes" id="UP001597267">
    <property type="component" value="Unassembled WGS sequence"/>
</dbReference>
<dbReference type="SUPFAM" id="SSF46689">
    <property type="entry name" value="Homeodomain-like"/>
    <property type="match status" value="1"/>
</dbReference>
<accession>A0ABW4J4E2</accession>
<reference evidence="5" key="1">
    <citation type="journal article" date="2019" name="Int. J. Syst. Evol. Microbiol.">
        <title>The Global Catalogue of Microorganisms (GCM) 10K type strain sequencing project: providing services to taxonomists for standard genome sequencing and annotation.</title>
        <authorList>
            <consortium name="The Broad Institute Genomics Platform"/>
            <consortium name="The Broad Institute Genome Sequencing Center for Infectious Disease"/>
            <person name="Wu L."/>
            <person name="Ma J."/>
        </authorList>
    </citation>
    <scope>NUCLEOTIDE SEQUENCE [LARGE SCALE GENOMIC DNA]</scope>
    <source>
        <strain evidence="5">CCM 8896</strain>
    </source>
</reference>
<gene>
    <name evidence="4" type="primary">dhaS</name>
    <name evidence="4" type="ORF">ACFQ5M_01775</name>
</gene>
<organism evidence="4 5">
    <name type="scientific">Agrilactobacillus yilanensis</name>
    <dbReference type="NCBI Taxonomy" id="2485997"/>
    <lineage>
        <taxon>Bacteria</taxon>
        <taxon>Bacillati</taxon>
        <taxon>Bacillota</taxon>
        <taxon>Bacilli</taxon>
        <taxon>Lactobacillales</taxon>
        <taxon>Lactobacillaceae</taxon>
        <taxon>Agrilactobacillus</taxon>
    </lineage>
</organism>
<dbReference type="Pfam" id="PF00440">
    <property type="entry name" value="TetR_N"/>
    <property type="match status" value="1"/>
</dbReference>
<proteinExistence type="predicted"/>
<dbReference type="PANTHER" id="PTHR43479:SF7">
    <property type="entry name" value="TETR-FAMILY TRANSCRIPTIONAL REGULATOR"/>
    <property type="match status" value="1"/>
</dbReference>
<dbReference type="InterPro" id="IPR039532">
    <property type="entry name" value="TetR_C_Firmicutes"/>
</dbReference>
<name>A0ABW4J4E2_9LACO</name>
<evidence type="ECO:0000313" key="5">
    <source>
        <dbReference type="Proteomes" id="UP001597267"/>
    </source>
</evidence>
<dbReference type="Gene3D" id="1.10.357.10">
    <property type="entry name" value="Tetracycline Repressor, domain 2"/>
    <property type="match status" value="1"/>
</dbReference>
<dbReference type="GO" id="GO:0016301">
    <property type="term" value="F:kinase activity"/>
    <property type="evidence" value="ECO:0007669"/>
    <property type="project" value="UniProtKB-KW"/>
</dbReference>